<dbReference type="AlphaFoldDB" id="A0A183TJ62"/>
<keyword evidence="2" id="KW-1185">Reference proteome</keyword>
<dbReference type="EMBL" id="UYSU01041174">
    <property type="protein sequence ID" value="VDM02896.1"/>
    <property type="molecule type" value="Genomic_DNA"/>
</dbReference>
<protein>
    <submittedName>
        <fullName evidence="3">Transposase</fullName>
    </submittedName>
</protein>
<evidence type="ECO:0000313" key="3">
    <source>
        <dbReference type="WBParaSite" id="SSLN_0001714301-mRNA-1"/>
    </source>
</evidence>
<accession>A0A183TJ62</accession>
<evidence type="ECO:0000313" key="2">
    <source>
        <dbReference type="Proteomes" id="UP000275846"/>
    </source>
</evidence>
<reference evidence="3" key="1">
    <citation type="submission" date="2016-06" db="UniProtKB">
        <authorList>
            <consortium name="WormBaseParasite"/>
        </authorList>
    </citation>
    <scope>IDENTIFICATION</scope>
</reference>
<organism evidence="3">
    <name type="scientific">Schistocephalus solidus</name>
    <name type="common">Tapeworm</name>
    <dbReference type="NCBI Taxonomy" id="70667"/>
    <lineage>
        <taxon>Eukaryota</taxon>
        <taxon>Metazoa</taxon>
        <taxon>Spiralia</taxon>
        <taxon>Lophotrochozoa</taxon>
        <taxon>Platyhelminthes</taxon>
        <taxon>Cestoda</taxon>
        <taxon>Eucestoda</taxon>
        <taxon>Diphyllobothriidea</taxon>
        <taxon>Diphyllobothriidae</taxon>
        <taxon>Schistocephalus</taxon>
    </lineage>
</organism>
<dbReference type="WBParaSite" id="SSLN_0001714301-mRNA-1">
    <property type="protein sequence ID" value="SSLN_0001714301-mRNA-1"/>
    <property type="gene ID" value="SSLN_0001714301"/>
</dbReference>
<reference evidence="1 2" key="2">
    <citation type="submission" date="2018-11" db="EMBL/GenBank/DDBJ databases">
        <authorList>
            <consortium name="Pathogen Informatics"/>
        </authorList>
    </citation>
    <scope>NUCLEOTIDE SEQUENCE [LARGE SCALE GENOMIC DNA]</scope>
    <source>
        <strain evidence="1 2">NST_G2</strain>
    </source>
</reference>
<gene>
    <name evidence="1" type="ORF">SSLN_LOCUS16510</name>
</gene>
<name>A0A183TJ62_SCHSO</name>
<proteinExistence type="predicted"/>
<evidence type="ECO:0000313" key="1">
    <source>
        <dbReference type="EMBL" id="VDM02896.1"/>
    </source>
</evidence>
<dbReference type="Proteomes" id="UP000275846">
    <property type="component" value="Unassembled WGS sequence"/>
</dbReference>
<sequence>MWTVIGTERIVVSPALDQSSNVVYNSRGSSNDFQHALRLLSRRVFTTMDATALNARMLEQFFAGVRYPQIRNALLLDRSSALDKTLALACEDEVFQAACMQPPRLLFGVTAIQTHTTHDV</sequence>